<keyword evidence="2" id="KW-0378">Hydrolase</keyword>
<evidence type="ECO:0000313" key="2">
    <source>
        <dbReference type="EMBL" id="EAJ9719715.1"/>
    </source>
</evidence>
<dbReference type="InterPro" id="IPR018576">
    <property type="entry name" value="Restrct_endonuc_II_Pab1"/>
</dbReference>
<protein>
    <submittedName>
        <fullName evidence="2">R.Pab1 family restriction endonuclease</fullName>
    </submittedName>
</protein>
<accession>A0A2U0QMQ6</accession>
<keyword evidence="2" id="KW-0255">Endonuclease</keyword>
<dbReference type="GO" id="GO:0004519">
    <property type="term" value="F:endonuclease activity"/>
    <property type="evidence" value="ECO:0007669"/>
    <property type="project" value="UniProtKB-KW"/>
</dbReference>
<reference evidence="2 3" key="1">
    <citation type="submission" date="2019-04" db="EMBL/GenBank/DDBJ databases">
        <authorList>
            <consortium name="PulseNet: The National Subtyping Network for Foodborne Disease Surveillance"/>
            <person name="Tarr C.L."/>
            <person name="Trees E."/>
            <person name="Katz L.S."/>
            <person name="Carleton-Romer H.A."/>
            <person name="Stroika S."/>
            <person name="Kucerova Z."/>
            <person name="Roache K.F."/>
            <person name="Sabol A.L."/>
            <person name="Besser J."/>
            <person name="Gerner-Smidt P."/>
        </authorList>
    </citation>
    <scope>NUCLEOTIDE SEQUENCE [LARGE SCALE GENOMIC DNA]</scope>
    <source>
        <strain evidence="2 3">PNUSAC009041</strain>
    </source>
</reference>
<organism evidence="2 3">
    <name type="scientific">Campylobacter jejuni</name>
    <dbReference type="NCBI Taxonomy" id="197"/>
    <lineage>
        <taxon>Bacteria</taxon>
        <taxon>Pseudomonadati</taxon>
        <taxon>Campylobacterota</taxon>
        <taxon>Epsilonproteobacteria</taxon>
        <taxon>Campylobacterales</taxon>
        <taxon>Campylobacteraceae</taxon>
        <taxon>Campylobacter</taxon>
    </lineage>
</organism>
<keyword evidence="2" id="KW-0540">Nuclease</keyword>
<dbReference type="Pfam" id="PF09522">
    <property type="entry name" value="RE_R_Pab1"/>
    <property type="match status" value="1"/>
</dbReference>
<dbReference type="EMBL" id="AACCII010000015">
    <property type="protein sequence ID" value="EAJ9719715.1"/>
    <property type="molecule type" value="Genomic_DNA"/>
</dbReference>
<feature type="domain" description="Restriction endonuclease type II Pab1" evidence="1">
    <location>
        <begin position="128"/>
        <end position="246"/>
    </location>
</feature>
<dbReference type="AlphaFoldDB" id="A0A2U0QMQ6"/>
<evidence type="ECO:0000259" key="1">
    <source>
        <dbReference type="Pfam" id="PF09522"/>
    </source>
</evidence>
<name>A0A2U0QMQ6_CAMJU</name>
<sequence length="249" mass="29335">MEILCDFANKIINIEIPLTQHTGKIRIKERNTFECYGMPVATRQKQFDIRHYVEWQIGYDTTAVNQLISQKNFCFFGANGNYKTLYELSEIIFYGYKLNFIHQNDLIELQKSINLYNDNCLIESVLKIEKENFVCEKICNIDFYASKVKYPLLVKEFTQDYISEIIIRERQYAIGIQAMLYYCFPVGSLIPQPNTPPLIGRIAERNETAILQISKNNFHIFFEILKIFGILSIQHRYDINQILEIILKN</sequence>
<comment type="caution">
    <text evidence="2">The sequence shown here is derived from an EMBL/GenBank/DDBJ whole genome shotgun (WGS) entry which is preliminary data.</text>
</comment>
<evidence type="ECO:0000313" key="3">
    <source>
        <dbReference type="Proteomes" id="UP000349590"/>
    </source>
</evidence>
<gene>
    <name evidence="2" type="ORF">E8P16_09830</name>
</gene>
<proteinExistence type="predicted"/>
<dbReference type="Proteomes" id="UP000349590">
    <property type="component" value="Unassembled WGS sequence"/>
</dbReference>
<dbReference type="RefSeq" id="WP_052779907.1">
    <property type="nucleotide sequence ID" value="NZ_CAKJUE010000018.1"/>
</dbReference>